<proteinExistence type="predicted"/>
<reference evidence="2" key="1">
    <citation type="submission" date="2015-12" db="EMBL/GenBank/DDBJ databases">
        <title>Update maize B73 reference genome by single molecule sequencing technologies.</title>
        <authorList>
            <consortium name="Maize Genome Sequencing Project"/>
            <person name="Ware D."/>
        </authorList>
    </citation>
    <scope>NUCLEOTIDE SEQUENCE</scope>
    <source>
        <tissue evidence="2">Seedling</tissue>
    </source>
</reference>
<evidence type="ECO:0008006" key="3">
    <source>
        <dbReference type="Google" id="ProtNLM"/>
    </source>
</evidence>
<organism evidence="2">
    <name type="scientific">Zea mays</name>
    <name type="common">Maize</name>
    <dbReference type="NCBI Taxonomy" id="4577"/>
    <lineage>
        <taxon>Eukaryota</taxon>
        <taxon>Viridiplantae</taxon>
        <taxon>Streptophyta</taxon>
        <taxon>Embryophyta</taxon>
        <taxon>Tracheophyta</taxon>
        <taxon>Spermatophyta</taxon>
        <taxon>Magnoliopsida</taxon>
        <taxon>Liliopsida</taxon>
        <taxon>Poales</taxon>
        <taxon>Poaceae</taxon>
        <taxon>PACMAD clade</taxon>
        <taxon>Panicoideae</taxon>
        <taxon>Andropogonodae</taxon>
        <taxon>Andropogoneae</taxon>
        <taxon>Tripsacinae</taxon>
        <taxon>Zea</taxon>
    </lineage>
</organism>
<protein>
    <recommendedName>
        <fullName evidence="3">Cyclin-dependent kinase B2-1</fullName>
    </recommendedName>
</protein>
<dbReference type="EMBL" id="CM000784">
    <property type="protein sequence ID" value="AQK99416.1"/>
    <property type="molecule type" value="Genomic_DNA"/>
</dbReference>
<gene>
    <name evidence="2" type="ORF">ZEAMMB73_Zm00001d012384</name>
</gene>
<evidence type="ECO:0000256" key="1">
    <source>
        <dbReference type="SAM" id="MobiDB-lite"/>
    </source>
</evidence>
<dbReference type="InParanoid" id="A0A1D6G8E0"/>
<dbReference type="InterPro" id="IPR011009">
    <property type="entry name" value="Kinase-like_dom_sf"/>
</dbReference>
<dbReference type="SMR" id="A0A1D6G8E0"/>
<sequence>MSQRLTTTWPRRYWRWGRSCYPPPTLSPRHDAPTPPSPGGPSGSLSARRRPPYHPKRKDRLVERAPYARPSSPAEEPEKKTVKPASALASWLGLGSTEADRLTIATWSAPPSSPRSCETWVYPVTARPLAPSTSKPRKYTPERRQKFIGGQRSNHEKIHTATMKILMYQLCNSVAFVHDPKVLHRELKLHILLKDHKTMVLKIADLSLSHAIRFTEI</sequence>
<dbReference type="STRING" id="4577.A0A1D6G8E0"/>
<dbReference type="AlphaFoldDB" id="A0A1D6G8E0"/>
<feature type="region of interest" description="Disordered" evidence="1">
    <location>
        <begin position="24"/>
        <end position="83"/>
    </location>
</feature>
<name>A0A1D6G8E0_MAIZE</name>
<dbReference type="ExpressionAtlas" id="A0A1D6G8E0">
    <property type="expression patterns" value="baseline and differential"/>
</dbReference>
<dbReference type="SUPFAM" id="SSF56112">
    <property type="entry name" value="Protein kinase-like (PK-like)"/>
    <property type="match status" value="1"/>
</dbReference>
<accession>A0A1D6G8E0</accession>
<dbReference type="Gene3D" id="1.10.510.10">
    <property type="entry name" value="Transferase(Phosphotransferase) domain 1"/>
    <property type="match status" value="1"/>
</dbReference>
<feature type="compositionally biased region" description="Basic residues" evidence="1">
    <location>
        <begin position="47"/>
        <end position="59"/>
    </location>
</feature>
<evidence type="ECO:0000313" key="2">
    <source>
        <dbReference type="EMBL" id="AQK99416.1"/>
    </source>
</evidence>